<dbReference type="EMBL" id="CAJJDN010000243">
    <property type="protein sequence ID" value="CAD8129768.1"/>
    <property type="molecule type" value="Genomic_DNA"/>
</dbReference>
<protein>
    <submittedName>
        <fullName evidence="1">Uncharacterized protein</fullName>
    </submittedName>
</protein>
<evidence type="ECO:0000313" key="1">
    <source>
        <dbReference type="EMBL" id="CAD8129768.1"/>
    </source>
</evidence>
<name>A0A8S1RND0_9CILI</name>
<proteinExistence type="predicted"/>
<dbReference type="AlphaFoldDB" id="A0A8S1RND0"/>
<organism evidence="1 2">
    <name type="scientific">Paramecium sonneborni</name>
    <dbReference type="NCBI Taxonomy" id="65129"/>
    <lineage>
        <taxon>Eukaryota</taxon>
        <taxon>Sar</taxon>
        <taxon>Alveolata</taxon>
        <taxon>Ciliophora</taxon>
        <taxon>Intramacronucleata</taxon>
        <taxon>Oligohymenophorea</taxon>
        <taxon>Peniculida</taxon>
        <taxon>Parameciidae</taxon>
        <taxon>Paramecium</taxon>
    </lineage>
</organism>
<reference evidence="1" key="1">
    <citation type="submission" date="2021-01" db="EMBL/GenBank/DDBJ databases">
        <authorList>
            <consortium name="Genoscope - CEA"/>
            <person name="William W."/>
        </authorList>
    </citation>
    <scope>NUCLEOTIDE SEQUENCE</scope>
</reference>
<gene>
    <name evidence="1" type="ORF">PSON_ATCC_30995.1.T2430019</name>
</gene>
<accession>A0A8S1RND0</accession>
<keyword evidence="2" id="KW-1185">Reference proteome</keyword>
<sequence length="75" mass="8499">MESVEVQHDGSSQYKKVKSNSNALNSLRDVFMIYIHSTILWSQILARLIKSKNPQNATTNPSLILEVLNCQNIKP</sequence>
<comment type="caution">
    <text evidence="1">The sequence shown here is derived from an EMBL/GenBank/DDBJ whole genome shotgun (WGS) entry which is preliminary data.</text>
</comment>
<dbReference type="Proteomes" id="UP000692954">
    <property type="component" value="Unassembled WGS sequence"/>
</dbReference>
<evidence type="ECO:0000313" key="2">
    <source>
        <dbReference type="Proteomes" id="UP000692954"/>
    </source>
</evidence>